<dbReference type="InterPro" id="IPR012340">
    <property type="entry name" value="NA-bd_OB-fold"/>
</dbReference>
<protein>
    <recommendedName>
        <fullName evidence="4">S1 motif domain-containing protein</fullName>
    </recommendedName>
</protein>
<dbReference type="EMBL" id="KB445791">
    <property type="protein sequence ID" value="EMD42200.1"/>
    <property type="molecule type" value="Genomic_DNA"/>
</dbReference>
<evidence type="ECO:0000256" key="3">
    <source>
        <dbReference type="ARBA" id="ARBA00022835"/>
    </source>
</evidence>
<dbReference type="PANTHER" id="PTHR12686:SF8">
    <property type="entry name" value="EXOSOME COMPLEX COMPONENT CSL4"/>
    <property type="match status" value="1"/>
</dbReference>
<dbReference type="HOGENOM" id="CLU_067135_3_1_1"/>
<dbReference type="STRING" id="914234.M2RCM4"/>
<keyword evidence="2" id="KW-0963">Cytoplasm</keyword>
<dbReference type="Proteomes" id="UP000016930">
    <property type="component" value="Unassembled WGS sequence"/>
</dbReference>
<dbReference type="GO" id="GO:0003723">
    <property type="term" value="F:RNA binding"/>
    <property type="evidence" value="ECO:0007669"/>
    <property type="project" value="InterPro"/>
</dbReference>
<evidence type="ECO:0000313" key="5">
    <source>
        <dbReference type="EMBL" id="EMD42200.1"/>
    </source>
</evidence>
<organism evidence="5 6">
    <name type="scientific">Ceriporiopsis subvermispora (strain B)</name>
    <name type="common">White-rot fungus</name>
    <name type="synonym">Gelatoporia subvermispora</name>
    <dbReference type="NCBI Taxonomy" id="914234"/>
    <lineage>
        <taxon>Eukaryota</taxon>
        <taxon>Fungi</taxon>
        <taxon>Dikarya</taxon>
        <taxon>Basidiomycota</taxon>
        <taxon>Agaricomycotina</taxon>
        <taxon>Agaricomycetes</taxon>
        <taxon>Polyporales</taxon>
        <taxon>Gelatoporiaceae</taxon>
        <taxon>Gelatoporia</taxon>
    </lineage>
</organism>
<evidence type="ECO:0000313" key="6">
    <source>
        <dbReference type="Proteomes" id="UP000016930"/>
    </source>
</evidence>
<gene>
    <name evidence="5" type="ORF">CERSUDRAFT_147841</name>
</gene>
<dbReference type="GO" id="GO:0006396">
    <property type="term" value="P:RNA processing"/>
    <property type="evidence" value="ECO:0007669"/>
    <property type="project" value="InterPro"/>
</dbReference>
<dbReference type="AlphaFoldDB" id="M2RCM4"/>
<dbReference type="InterPro" id="IPR003029">
    <property type="entry name" value="S1_domain"/>
</dbReference>
<feature type="domain" description="S1 motif" evidence="4">
    <location>
        <begin position="67"/>
        <end position="148"/>
    </location>
</feature>
<reference evidence="5 6" key="1">
    <citation type="journal article" date="2012" name="Proc. Natl. Acad. Sci. U.S.A.">
        <title>Comparative genomics of Ceriporiopsis subvermispora and Phanerochaete chrysosporium provide insight into selective ligninolysis.</title>
        <authorList>
            <person name="Fernandez-Fueyo E."/>
            <person name="Ruiz-Duenas F.J."/>
            <person name="Ferreira P."/>
            <person name="Floudas D."/>
            <person name="Hibbett D.S."/>
            <person name="Canessa P."/>
            <person name="Larrondo L.F."/>
            <person name="James T.Y."/>
            <person name="Seelenfreund D."/>
            <person name="Lobos S."/>
            <person name="Polanco R."/>
            <person name="Tello M."/>
            <person name="Honda Y."/>
            <person name="Watanabe T."/>
            <person name="Watanabe T."/>
            <person name="Ryu J.S."/>
            <person name="Kubicek C.P."/>
            <person name="Schmoll M."/>
            <person name="Gaskell J."/>
            <person name="Hammel K.E."/>
            <person name="St John F.J."/>
            <person name="Vanden Wymelenberg A."/>
            <person name="Sabat G."/>
            <person name="Splinter BonDurant S."/>
            <person name="Syed K."/>
            <person name="Yadav J.S."/>
            <person name="Doddapaneni H."/>
            <person name="Subramanian V."/>
            <person name="Lavin J.L."/>
            <person name="Oguiza J.A."/>
            <person name="Perez G."/>
            <person name="Pisabarro A.G."/>
            <person name="Ramirez L."/>
            <person name="Santoyo F."/>
            <person name="Master E."/>
            <person name="Coutinho P.M."/>
            <person name="Henrissat B."/>
            <person name="Lombard V."/>
            <person name="Magnuson J.K."/>
            <person name="Kuees U."/>
            <person name="Hori C."/>
            <person name="Igarashi K."/>
            <person name="Samejima M."/>
            <person name="Held B.W."/>
            <person name="Barry K.W."/>
            <person name="LaButti K.M."/>
            <person name="Lapidus A."/>
            <person name="Lindquist E.A."/>
            <person name="Lucas S.M."/>
            <person name="Riley R."/>
            <person name="Salamov A.A."/>
            <person name="Hoffmeister D."/>
            <person name="Schwenk D."/>
            <person name="Hadar Y."/>
            <person name="Yarden O."/>
            <person name="de Vries R.P."/>
            <person name="Wiebenga A."/>
            <person name="Stenlid J."/>
            <person name="Eastwood D."/>
            <person name="Grigoriev I.V."/>
            <person name="Berka R.M."/>
            <person name="Blanchette R.A."/>
            <person name="Kersten P."/>
            <person name="Martinez A.T."/>
            <person name="Vicuna R."/>
            <person name="Cullen D."/>
        </authorList>
    </citation>
    <scope>NUCLEOTIDE SEQUENCE [LARGE SCALE GENOMIC DNA]</scope>
    <source>
        <strain evidence="5 6">B</strain>
    </source>
</reference>
<dbReference type="GO" id="GO:0005737">
    <property type="term" value="C:cytoplasm"/>
    <property type="evidence" value="ECO:0007669"/>
    <property type="project" value="TreeGrafter"/>
</dbReference>
<accession>M2RCM4</accession>
<sequence length="191" mass="20146">MSSDLVLPGQPIPIPRGPIPQLGSGVYARDGAVRASLIGTPRFEGPVGFSTLAISGTRPLPRPPAPNSVVLGSITRLSPLQAVLSINVVDGVPLPAGEEFTGVIRVQDVRATEKDKLKIADCFRGGDVVKGLVISLGDARSYYVTTARNDLGVIFATSEAGATMEPVSWQEMRCPKTGKIEKRKCAKPEGL</sequence>
<evidence type="ECO:0000256" key="2">
    <source>
        <dbReference type="ARBA" id="ARBA00022490"/>
    </source>
</evidence>
<dbReference type="GO" id="GO:0000176">
    <property type="term" value="C:nuclear exosome (RNase complex)"/>
    <property type="evidence" value="ECO:0007669"/>
    <property type="project" value="TreeGrafter"/>
</dbReference>
<dbReference type="PANTHER" id="PTHR12686">
    <property type="entry name" value="3'-5' EXORIBONUCLEASE CSL4-RELATED"/>
    <property type="match status" value="1"/>
</dbReference>
<dbReference type="Gene3D" id="2.40.50.140">
    <property type="entry name" value="Nucleic acid-binding proteins"/>
    <property type="match status" value="1"/>
</dbReference>
<dbReference type="OrthoDB" id="440760at2759"/>
<evidence type="ECO:0000259" key="4">
    <source>
        <dbReference type="PROSITE" id="PS50126"/>
    </source>
</evidence>
<dbReference type="InterPro" id="IPR039771">
    <property type="entry name" value="Csl4"/>
</dbReference>
<dbReference type="InterPro" id="IPR019495">
    <property type="entry name" value="EXOSC1_C"/>
</dbReference>
<name>M2RCM4_CERS8</name>
<dbReference type="PROSITE" id="PS50126">
    <property type="entry name" value="S1"/>
    <property type="match status" value="1"/>
</dbReference>
<evidence type="ECO:0000256" key="1">
    <source>
        <dbReference type="ARBA" id="ARBA00004604"/>
    </source>
</evidence>
<comment type="subcellular location">
    <subcellularLocation>
        <location evidence="1">Nucleus</location>
        <location evidence="1">Nucleolus</location>
    </subcellularLocation>
</comment>
<keyword evidence="3" id="KW-0271">Exosome</keyword>
<keyword evidence="6" id="KW-1185">Reference proteome</keyword>
<dbReference type="Pfam" id="PF10447">
    <property type="entry name" value="EXOSC1"/>
    <property type="match status" value="1"/>
</dbReference>
<proteinExistence type="predicted"/>
<dbReference type="SUPFAM" id="SSF50249">
    <property type="entry name" value="Nucleic acid-binding proteins"/>
    <property type="match status" value="1"/>
</dbReference>
<dbReference type="GO" id="GO:0005730">
    <property type="term" value="C:nucleolus"/>
    <property type="evidence" value="ECO:0007669"/>
    <property type="project" value="UniProtKB-SubCell"/>
</dbReference>